<dbReference type="PANTHER" id="PTHR12606:SF136">
    <property type="entry name" value="ULP1 PROTEASE FAMILY PROTEIN"/>
    <property type="match status" value="1"/>
</dbReference>
<evidence type="ECO:0000256" key="2">
    <source>
        <dbReference type="ARBA" id="ARBA00022670"/>
    </source>
</evidence>
<dbReference type="PANTHER" id="PTHR12606">
    <property type="entry name" value="SENTRIN/SUMO-SPECIFIC PROTEASE"/>
    <property type="match status" value="1"/>
</dbReference>
<dbReference type="PROSITE" id="PS50600">
    <property type="entry name" value="ULP_PROTEASE"/>
    <property type="match status" value="1"/>
</dbReference>
<evidence type="ECO:0000256" key="3">
    <source>
        <dbReference type="ARBA" id="ARBA00022801"/>
    </source>
</evidence>
<comment type="similarity">
    <text evidence="1">Belongs to the peptidase C48 family.</text>
</comment>
<keyword evidence="3" id="KW-0378">Hydrolase</keyword>
<gene>
    <name evidence="6" type="ORF">FNV43_RR13482</name>
</gene>
<protein>
    <recommendedName>
        <fullName evidence="5">Ubiquitin-like protease family profile domain-containing protein</fullName>
    </recommendedName>
</protein>
<dbReference type="GO" id="GO:0005634">
    <property type="term" value="C:nucleus"/>
    <property type="evidence" value="ECO:0007669"/>
    <property type="project" value="TreeGrafter"/>
</dbReference>
<dbReference type="GO" id="GO:0006508">
    <property type="term" value="P:proteolysis"/>
    <property type="evidence" value="ECO:0007669"/>
    <property type="project" value="UniProtKB-KW"/>
</dbReference>
<dbReference type="EMBL" id="VOIH02000006">
    <property type="protein sequence ID" value="KAF3443792.1"/>
    <property type="molecule type" value="Genomic_DNA"/>
</dbReference>
<keyword evidence="7" id="KW-1185">Reference proteome</keyword>
<keyword evidence="2" id="KW-0645">Protease</keyword>
<dbReference type="Pfam" id="PF02902">
    <property type="entry name" value="Peptidase_C48"/>
    <property type="match status" value="1"/>
</dbReference>
<feature type="domain" description="Ubiquitin-like protease family profile" evidence="5">
    <location>
        <begin position="76"/>
        <end position="293"/>
    </location>
</feature>
<dbReference type="Proteomes" id="UP000796880">
    <property type="component" value="Unassembled WGS sequence"/>
</dbReference>
<evidence type="ECO:0000313" key="7">
    <source>
        <dbReference type="Proteomes" id="UP000796880"/>
    </source>
</evidence>
<evidence type="ECO:0000259" key="5">
    <source>
        <dbReference type="PROSITE" id="PS50600"/>
    </source>
</evidence>
<dbReference type="SUPFAM" id="SSF54001">
    <property type="entry name" value="Cysteine proteinases"/>
    <property type="match status" value="1"/>
</dbReference>
<evidence type="ECO:0000256" key="1">
    <source>
        <dbReference type="ARBA" id="ARBA00005234"/>
    </source>
</evidence>
<dbReference type="InterPro" id="IPR038765">
    <property type="entry name" value="Papain-like_cys_pep_sf"/>
</dbReference>
<proteinExistence type="inferred from homology"/>
<reference evidence="6" key="1">
    <citation type="submission" date="2020-03" db="EMBL/GenBank/DDBJ databases">
        <title>A high-quality chromosome-level genome assembly of a woody plant with both climbing and erect habits, Rhamnella rubrinervis.</title>
        <authorList>
            <person name="Lu Z."/>
            <person name="Yang Y."/>
            <person name="Zhu X."/>
            <person name="Sun Y."/>
        </authorList>
    </citation>
    <scope>NUCLEOTIDE SEQUENCE</scope>
    <source>
        <strain evidence="6">BYM</strain>
        <tissue evidence="6">Leaf</tissue>
    </source>
</reference>
<evidence type="ECO:0000256" key="4">
    <source>
        <dbReference type="ARBA" id="ARBA00022807"/>
    </source>
</evidence>
<comment type="caution">
    <text evidence="6">The sequence shown here is derived from an EMBL/GenBank/DDBJ whole genome shotgun (WGS) entry which is preliminary data.</text>
</comment>
<evidence type="ECO:0000313" key="6">
    <source>
        <dbReference type="EMBL" id="KAF3443792.1"/>
    </source>
</evidence>
<accession>A0A8K0H150</accession>
<name>A0A8K0H150_9ROSA</name>
<dbReference type="AlphaFoldDB" id="A0A8K0H150"/>
<sequence length="322" mass="37636">MINFWVRPDDKQYIGPPVVHVSAPSSARHREREELYTTKLAHNLNPRGAHSQYLEGMINELREDFANMRANFGLQLVQQGSDIRELKTMVGQLLQHHKQQGMDVVLYFIRKRIDSNFGLFPSNVIIADCFFWACWRYNKHVVRDPHVDEDMEQFEQNIDWASEMNDTPFSEYYTGKMQLGSSSWAHKDIVYIPVNNNGAHWLTAKVDIPSWHITLYDSAIKMTPKSWFQIKNASPLAVLFPYLLMVNEYYSHHPNQMLDLTPFKMTREEDSSLPQQISDGDCGVYALKYIEYLVARSPFDFNSSHIALFREKYAVEIFHNDM</sequence>
<dbReference type="Gene3D" id="3.40.395.10">
    <property type="entry name" value="Adenoviral Proteinase, Chain A"/>
    <property type="match status" value="1"/>
</dbReference>
<organism evidence="6 7">
    <name type="scientific">Rhamnella rubrinervis</name>
    <dbReference type="NCBI Taxonomy" id="2594499"/>
    <lineage>
        <taxon>Eukaryota</taxon>
        <taxon>Viridiplantae</taxon>
        <taxon>Streptophyta</taxon>
        <taxon>Embryophyta</taxon>
        <taxon>Tracheophyta</taxon>
        <taxon>Spermatophyta</taxon>
        <taxon>Magnoliopsida</taxon>
        <taxon>eudicotyledons</taxon>
        <taxon>Gunneridae</taxon>
        <taxon>Pentapetalae</taxon>
        <taxon>rosids</taxon>
        <taxon>fabids</taxon>
        <taxon>Rosales</taxon>
        <taxon>Rhamnaceae</taxon>
        <taxon>rhamnoid group</taxon>
        <taxon>Rhamneae</taxon>
        <taxon>Rhamnella</taxon>
    </lineage>
</organism>
<dbReference type="GO" id="GO:0016926">
    <property type="term" value="P:protein desumoylation"/>
    <property type="evidence" value="ECO:0007669"/>
    <property type="project" value="TreeGrafter"/>
</dbReference>
<dbReference type="GO" id="GO:0016929">
    <property type="term" value="F:deSUMOylase activity"/>
    <property type="evidence" value="ECO:0007669"/>
    <property type="project" value="TreeGrafter"/>
</dbReference>
<keyword evidence="4" id="KW-0788">Thiol protease</keyword>
<dbReference type="OrthoDB" id="1680482at2759"/>
<dbReference type="InterPro" id="IPR003653">
    <property type="entry name" value="Peptidase_C48_C"/>
</dbReference>